<evidence type="ECO:0008006" key="3">
    <source>
        <dbReference type="Google" id="ProtNLM"/>
    </source>
</evidence>
<dbReference type="Gene3D" id="3.40.630.30">
    <property type="match status" value="1"/>
</dbReference>
<name>A0A9W6R2I2_9PSEU</name>
<proteinExistence type="predicted"/>
<dbReference type="EMBL" id="BSTI01000010">
    <property type="protein sequence ID" value="GLY67949.1"/>
    <property type="molecule type" value="Genomic_DNA"/>
</dbReference>
<evidence type="ECO:0000313" key="1">
    <source>
        <dbReference type="EMBL" id="GLY67949.1"/>
    </source>
</evidence>
<reference evidence="1" key="1">
    <citation type="submission" date="2023-03" db="EMBL/GenBank/DDBJ databases">
        <title>Amycolatopsis taiwanensis NBRC 103393.</title>
        <authorList>
            <person name="Ichikawa N."/>
            <person name="Sato H."/>
            <person name="Tonouchi N."/>
        </authorList>
    </citation>
    <scope>NUCLEOTIDE SEQUENCE</scope>
    <source>
        <strain evidence="1">NBRC 103393</strain>
    </source>
</reference>
<accession>A0A9W6R2I2</accession>
<comment type="caution">
    <text evidence="1">The sequence shown here is derived from an EMBL/GenBank/DDBJ whole genome shotgun (WGS) entry which is preliminary data.</text>
</comment>
<gene>
    <name evidence="1" type="ORF">Atai01_45680</name>
</gene>
<evidence type="ECO:0000313" key="2">
    <source>
        <dbReference type="Proteomes" id="UP001165136"/>
    </source>
</evidence>
<protein>
    <recommendedName>
        <fullName evidence="3">N-acetyltransferase domain-containing protein</fullName>
    </recommendedName>
</protein>
<keyword evidence="2" id="KW-1185">Reference proteome</keyword>
<dbReference type="AlphaFoldDB" id="A0A9W6R2I2"/>
<organism evidence="1 2">
    <name type="scientific">Amycolatopsis taiwanensis</name>
    <dbReference type="NCBI Taxonomy" id="342230"/>
    <lineage>
        <taxon>Bacteria</taxon>
        <taxon>Bacillati</taxon>
        <taxon>Actinomycetota</taxon>
        <taxon>Actinomycetes</taxon>
        <taxon>Pseudonocardiales</taxon>
        <taxon>Pseudonocardiaceae</taxon>
        <taxon>Amycolatopsis</taxon>
    </lineage>
</organism>
<sequence length="78" mass="8490">MALKLSTLGGSNGALELFVVASENLRLRPATPDDYDRIVGVVDEWAGLPIRSGLPRLFLDHFHRTSLVAEDGVGWRGS</sequence>
<dbReference type="Proteomes" id="UP001165136">
    <property type="component" value="Unassembled WGS sequence"/>
</dbReference>